<keyword evidence="4" id="KW-0769">Symport</keyword>
<evidence type="ECO:0000313" key="9">
    <source>
        <dbReference type="Proteomes" id="UP000589292"/>
    </source>
</evidence>
<dbReference type="Pfam" id="PF01566">
    <property type="entry name" value="Nramp"/>
    <property type="match status" value="1"/>
</dbReference>
<evidence type="ECO:0000256" key="2">
    <source>
        <dbReference type="ARBA" id="ARBA00022448"/>
    </source>
</evidence>
<evidence type="ECO:0000256" key="3">
    <source>
        <dbReference type="ARBA" id="ARBA00022692"/>
    </source>
</evidence>
<comment type="caution">
    <text evidence="8">The sequence shown here is derived from an EMBL/GenBank/DDBJ whole genome shotgun (WGS) entry which is preliminary data.</text>
</comment>
<protein>
    <submittedName>
        <fullName evidence="8">Divalent metal cation transporter</fullName>
    </submittedName>
</protein>
<gene>
    <name evidence="8" type="ORF">FG486_10210</name>
</gene>
<accession>A0A7V8REC4</accession>
<keyword evidence="5 7" id="KW-1133">Transmembrane helix</keyword>
<dbReference type="PRINTS" id="PR00447">
    <property type="entry name" value="NATRESASSCMP"/>
</dbReference>
<evidence type="ECO:0000256" key="7">
    <source>
        <dbReference type="SAM" id="Phobius"/>
    </source>
</evidence>
<evidence type="ECO:0000256" key="5">
    <source>
        <dbReference type="ARBA" id="ARBA00022989"/>
    </source>
</evidence>
<feature type="transmembrane region" description="Helical" evidence="7">
    <location>
        <begin position="91"/>
        <end position="108"/>
    </location>
</feature>
<keyword evidence="9" id="KW-1185">Reference proteome</keyword>
<dbReference type="GO" id="GO:0015086">
    <property type="term" value="F:cadmium ion transmembrane transporter activity"/>
    <property type="evidence" value="ECO:0007669"/>
    <property type="project" value="TreeGrafter"/>
</dbReference>
<feature type="transmembrane region" description="Helical" evidence="7">
    <location>
        <begin position="352"/>
        <end position="375"/>
    </location>
</feature>
<evidence type="ECO:0000313" key="8">
    <source>
        <dbReference type="EMBL" id="MBA1374715.1"/>
    </source>
</evidence>
<dbReference type="PANTHER" id="PTHR11706">
    <property type="entry name" value="SOLUTE CARRIER PROTEIN FAMILY 11 MEMBER"/>
    <property type="match status" value="1"/>
</dbReference>
<feature type="transmembrane region" description="Helical" evidence="7">
    <location>
        <begin position="285"/>
        <end position="310"/>
    </location>
</feature>
<organism evidence="8 9">
    <name type="scientific">Sphingomonas ursincola</name>
    <dbReference type="NCBI Taxonomy" id="56361"/>
    <lineage>
        <taxon>Bacteria</taxon>
        <taxon>Pseudomonadati</taxon>
        <taxon>Pseudomonadota</taxon>
        <taxon>Alphaproteobacteria</taxon>
        <taxon>Sphingomonadales</taxon>
        <taxon>Sphingomonadaceae</taxon>
        <taxon>Sphingomonas</taxon>
    </lineage>
</organism>
<feature type="transmembrane region" description="Helical" evidence="7">
    <location>
        <begin position="387"/>
        <end position="409"/>
    </location>
</feature>
<dbReference type="GO" id="GO:0034755">
    <property type="term" value="P:iron ion transmembrane transport"/>
    <property type="evidence" value="ECO:0007669"/>
    <property type="project" value="TreeGrafter"/>
</dbReference>
<comment type="subcellular location">
    <subcellularLocation>
        <location evidence="1">Membrane</location>
        <topology evidence="1">Multi-pass membrane protein</topology>
    </subcellularLocation>
</comment>
<name>A0A7V8REC4_9SPHN</name>
<dbReference type="InterPro" id="IPR001046">
    <property type="entry name" value="NRAMP_fam"/>
</dbReference>
<feature type="transmembrane region" description="Helical" evidence="7">
    <location>
        <begin position="47"/>
        <end position="70"/>
    </location>
</feature>
<feature type="transmembrane region" description="Helical" evidence="7">
    <location>
        <begin position="128"/>
        <end position="147"/>
    </location>
</feature>
<keyword evidence="2" id="KW-0813">Transport</keyword>
<sequence length="416" mass="42002">MVSREALAPVSVTRYRPGPAMLVTAAFIGPGTVTACASAGIGFGYALLWALVFATLATIILQNMAARVAIVTGQGLAEAILEAAANPALRWTIAALIFASLAIGNSAYQAGNISGTAAGLKLLGAGTLSPALLALATGLLAAALVVVGKPAWLEKLLIALVLAMSLAFIGGLAVIRVDWGAVLSGFLPRLPADSLFTAIALIGTTVVPYNLFLHAASVRGKFAPDAEGLAASNLDTGLSVTLGGLLSMAIVTMGAATAKLTASGAGPLDDIALRLESLFGMPARIVFALGLVGAGFSSALTAPLATGYVLAEMTGGANDPVRRTRIFKRTALAVVVIGTAFAFFAVNPVELILIAQSANGLLLPILAAFLLWVAARRQSLGAFANGPIANLLGCAVVLVCAGLGARLILRSAGLWP</sequence>
<feature type="transmembrane region" description="Helical" evidence="7">
    <location>
        <begin position="195"/>
        <end position="216"/>
    </location>
</feature>
<dbReference type="Proteomes" id="UP000589292">
    <property type="component" value="Unassembled WGS sequence"/>
</dbReference>
<dbReference type="EMBL" id="VDES01000002">
    <property type="protein sequence ID" value="MBA1374715.1"/>
    <property type="molecule type" value="Genomic_DNA"/>
</dbReference>
<reference evidence="8 9" key="1">
    <citation type="journal article" date="1994" name="Int. J. Syst. Bacteriol.">
        <title>Phylogenetic positions of novel aerobic, bacteriochlorophyll a-containing bacteria and description of Roseococcus thiosulfatophilus gen. nov., sp. nov., Erythromicrobium ramosum gen. nov., sp. nov., and Erythrobacter litoralis sp. nov.</title>
        <authorList>
            <person name="Yurkov V."/>
            <person name="Stackebrandt E."/>
            <person name="Holmes A."/>
            <person name="Fuerst J.A."/>
            <person name="Hugenholtz P."/>
            <person name="Golecki J."/>
            <person name="Gad'on N."/>
            <person name="Gorlenko V.M."/>
            <person name="Kompantseva E.I."/>
            <person name="Drews G."/>
        </authorList>
    </citation>
    <scope>NUCLEOTIDE SEQUENCE [LARGE SCALE GENOMIC DNA]</scope>
    <source>
        <strain evidence="8 9">KR-99</strain>
    </source>
</reference>
<dbReference type="AlphaFoldDB" id="A0A7V8REC4"/>
<feature type="transmembrane region" description="Helical" evidence="7">
    <location>
        <begin position="156"/>
        <end position="175"/>
    </location>
</feature>
<keyword evidence="3 7" id="KW-0812">Transmembrane</keyword>
<keyword evidence="6 7" id="KW-0472">Membrane</keyword>
<evidence type="ECO:0000256" key="6">
    <source>
        <dbReference type="ARBA" id="ARBA00023136"/>
    </source>
</evidence>
<feature type="transmembrane region" description="Helical" evidence="7">
    <location>
        <begin position="20"/>
        <end position="41"/>
    </location>
</feature>
<proteinExistence type="predicted"/>
<evidence type="ECO:0000256" key="4">
    <source>
        <dbReference type="ARBA" id="ARBA00022847"/>
    </source>
</evidence>
<dbReference type="NCBIfam" id="NF037982">
    <property type="entry name" value="Nramp_1"/>
    <property type="match status" value="1"/>
</dbReference>
<dbReference type="PANTHER" id="PTHR11706:SF33">
    <property type="entry name" value="NATURAL RESISTANCE-ASSOCIATED MACROPHAGE PROTEIN 2"/>
    <property type="match status" value="1"/>
</dbReference>
<dbReference type="GO" id="GO:0005886">
    <property type="term" value="C:plasma membrane"/>
    <property type="evidence" value="ECO:0007669"/>
    <property type="project" value="TreeGrafter"/>
</dbReference>
<dbReference type="GO" id="GO:0015293">
    <property type="term" value="F:symporter activity"/>
    <property type="evidence" value="ECO:0007669"/>
    <property type="project" value="UniProtKB-KW"/>
</dbReference>
<dbReference type="GO" id="GO:0005384">
    <property type="term" value="F:manganese ion transmembrane transporter activity"/>
    <property type="evidence" value="ECO:0007669"/>
    <property type="project" value="TreeGrafter"/>
</dbReference>
<feature type="transmembrane region" description="Helical" evidence="7">
    <location>
        <begin position="237"/>
        <end position="258"/>
    </location>
</feature>
<feature type="transmembrane region" description="Helical" evidence="7">
    <location>
        <begin position="330"/>
        <end position="346"/>
    </location>
</feature>
<evidence type="ECO:0000256" key="1">
    <source>
        <dbReference type="ARBA" id="ARBA00004141"/>
    </source>
</evidence>